<reference evidence="1" key="1">
    <citation type="submission" date="2020-04" db="EMBL/GenBank/DDBJ databases">
        <authorList>
            <person name="Chiriac C."/>
            <person name="Salcher M."/>
            <person name="Ghai R."/>
            <person name="Kavagutti S V."/>
        </authorList>
    </citation>
    <scope>NUCLEOTIDE SEQUENCE</scope>
</reference>
<proteinExistence type="predicted"/>
<name>A0A6J5M273_9CAUD</name>
<sequence length="212" mass="23577">MKHNAVKYRHNPDIASIDVSKPPKLPKSGSQIGFVRTEKINNGQQTADLVVTTDPQGRMVMQHRVREQNILFRMLKKGNIDEDEYLAGEHYVRIFHAARLDASFAASSWSGINGTAKMGMRTDPSFRMLNVSERAIEARKRIDTIEKMVGAVSGSVLRNVLGMNMSLADWAHRVSSGEWPHLTRHISGHQAMGILVSCLGCMAAQSKFGFSK</sequence>
<organism evidence="1">
    <name type="scientific">uncultured Caudovirales phage</name>
    <dbReference type="NCBI Taxonomy" id="2100421"/>
    <lineage>
        <taxon>Viruses</taxon>
        <taxon>Duplodnaviria</taxon>
        <taxon>Heunggongvirae</taxon>
        <taxon>Uroviricota</taxon>
        <taxon>Caudoviricetes</taxon>
        <taxon>Peduoviridae</taxon>
        <taxon>Maltschvirus</taxon>
        <taxon>Maltschvirus maltsch</taxon>
    </lineage>
</organism>
<gene>
    <name evidence="1" type="ORF">UFOVP413_12</name>
</gene>
<accession>A0A6J5M273</accession>
<evidence type="ECO:0000313" key="1">
    <source>
        <dbReference type="EMBL" id="CAB4141035.1"/>
    </source>
</evidence>
<protein>
    <submittedName>
        <fullName evidence="1">Uncharacterized protein</fullName>
    </submittedName>
</protein>
<dbReference type="EMBL" id="LR796386">
    <property type="protein sequence ID" value="CAB4141035.1"/>
    <property type="molecule type" value="Genomic_DNA"/>
</dbReference>